<name>A0A936ZQX4_9BURK</name>
<feature type="transmembrane region" description="Helical" evidence="5">
    <location>
        <begin position="248"/>
        <end position="268"/>
    </location>
</feature>
<proteinExistence type="predicted"/>
<organism evidence="6 7">
    <name type="scientific">Ramlibacter aurantiacus</name>
    <dbReference type="NCBI Taxonomy" id="2801330"/>
    <lineage>
        <taxon>Bacteria</taxon>
        <taxon>Pseudomonadati</taxon>
        <taxon>Pseudomonadota</taxon>
        <taxon>Betaproteobacteria</taxon>
        <taxon>Burkholderiales</taxon>
        <taxon>Comamonadaceae</taxon>
        <taxon>Ramlibacter</taxon>
    </lineage>
</organism>
<feature type="transmembrane region" description="Helical" evidence="5">
    <location>
        <begin position="133"/>
        <end position="154"/>
    </location>
</feature>
<dbReference type="GO" id="GO:0015179">
    <property type="term" value="F:L-amino acid transmembrane transporter activity"/>
    <property type="evidence" value="ECO:0007669"/>
    <property type="project" value="TreeGrafter"/>
</dbReference>
<dbReference type="PANTHER" id="PTHR11785">
    <property type="entry name" value="AMINO ACID TRANSPORTER"/>
    <property type="match status" value="1"/>
</dbReference>
<feature type="transmembrane region" description="Helical" evidence="5">
    <location>
        <begin position="207"/>
        <end position="228"/>
    </location>
</feature>
<keyword evidence="4 5" id="KW-0472">Membrane</keyword>
<dbReference type="PANTHER" id="PTHR11785:SF512">
    <property type="entry name" value="SOBREMESA, ISOFORM B"/>
    <property type="match status" value="1"/>
</dbReference>
<protein>
    <submittedName>
        <fullName evidence="6">Amino acid permease</fullName>
    </submittedName>
</protein>
<keyword evidence="2 5" id="KW-0812">Transmembrane</keyword>
<feature type="transmembrane region" description="Helical" evidence="5">
    <location>
        <begin position="52"/>
        <end position="76"/>
    </location>
</feature>
<feature type="transmembrane region" description="Helical" evidence="5">
    <location>
        <begin position="297"/>
        <end position="317"/>
    </location>
</feature>
<dbReference type="Pfam" id="PF13520">
    <property type="entry name" value="AA_permease_2"/>
    <property type="match status" value="1"/>
</dbReference>
<sequence>MSSSPAQPTAANRSPAAVLTLRHALVLIVGVVVGAGIFKVPSLVAQMTGSVGWMFTAWLLGGLVSLVGVLCYAELATAYPSVGGDYHFLHRAYGRRISFLFAWARFSVITTGSIALLAFVFGDYMHQVLPLHANGALGSALWATAVVVALWIVNSRGILAGASAQTWLTVVEVGGLLLVVAAALYWVAGGVPAAAGSAAPQPAMFGATPSLAGFGLAMVFVLLAYGGWNEAGYISAELKDNRRNMVRALVASILVITVLYVGVTWAYWRVLGLEGMGKSEAVAADVMNRVFGTGGQTLISVLVAIAALSSINATMIVGARTNYAVGCDWAALDRLARWDHGRSTPTTALAVQNVLALLLIGLGAWSGNGFRSMVEFTAPVFWLFFLLTGIALFILRGHEPAAPNPFRVPLYPLLPAIFCLTCAYMLWSSLSYVSTQTLGGVNAAWTGVVVLAVGVVLMWFIGTGQPGPAARGAISERRS</sequence>
<dbReference type="AlphaFoldDB" id="A0A936ZQX4"/>
<comment type="caution">
    <text evidence="6">The sequence shown here is derived from an EMBL/GenBank/DDBJ whole genome shotgun (WGS) entry which is preliminary data.</text>
</comment>
<dbReference type="RefSeq" id="WP_201685038.1">
    <property type="nucleotide sequence ID" value="NZ_JAEQNA010000006.1"/>
</dbReference>
<evidence type="ECO:0000256" key="5">
    <source>
        <dbReference type="SAM" id="Phobius"/>
    </source>
</evidence>
<reference evidence="6" key="1">
    <citation type="submission" date="2021-01" db="EMBL/GenBank/DDBJ databases">
        <title>Ramlibacter sp. strain AW1 16S ribosomal RNA gene Genome sequencing and assembly.</title>
        <authorList>
            <person name="Kang M."/>
        </authorList>
    </citation>
    <scope>NUCLEOTIDE SEQUENCE</scope>
    <source>
        <strain evidence="6">AW1</strain>
    </source>
</reference>
<feature type="transmembrane region" description="Helical" evidence="5">
    <location>
        <begin position="347"/>
        <end position="367"/>
    </location>
</feature>
<dbReference type="EMBL" id="JAEQNA010000006">
    <property type="protein sequence ID" value="MBL0421960.1"/>
    <property type="molecule type" value="Genomic_DNA"/>
</dbReference>
<dbReference type="Proteomes" id="UP000613011">
    <property type="component" value="Unassembled WGS sequence"/>
</dbReference>
<dbReference type="Gene3D" id="1.20.1740.10">
    <property type="entry name" value="Amino acid/polyamine transporter I"/>
    <property type="match status" value="1"/>
</dbReference>
<feature type="transmembrane region" description="Helical" evidence="5">
    <location>
        <begin position="166"/>
        <end position="187"/>
    </location>
</feature>
<feature type="transmembrane region" description="Helical" evidence="5">
    <location>
        <begin position="21"/>
        <end position="40"/>
    </location>
</feature>
<keyword evidence="7" id="KW-1185">Reference proteome</keyword>
<dbReference type="PIRSF" id="PIRSF006060">
    <property type="entry name" value="AA_transporter"/>
    <property type="match status" value="1"/>
</dbReference>
<accession>A0A936ZQX4</accession>
<feature type="transmembrane region" description="Helical" evidence="5">
    <location>
        <begin position="97"/>
        <end position="121"/>
    </location>
</feature>
<feature type="transmembrane region" description="Helical" evidence="5">
    <location>
        <begin position="439"/>
        <end position="461"/>
    </location>
</feature>
<evidence type="ECO:0000313" key="7">
    <source>
        <dbReference type="Proteomes" id="UP000613011"/>
    </source>
</evidence>
<evidence type="ECO:0000256" key="3">
    <source>
        <dbReference type="ARBA" id="ARBA00022989"/>
    </source>
</evidence>
<dbReference type="GO" id="GO:0016020">
    <property type="term" value="C:membrane"/>
    <property type="evidence" value="ECO:0007669"/>
    <property type="project" value="UniProtKB-SubCell"/>
</dbReference>
<evidence type="ECO:0000313" key="6">
    <source>
        <dbReference type="EMBL" id="MBL0421960.1"/>
    </source>
</evidence>
<dbReference type="InterPro" id="IPR002293">
    <property type="entry name" value="AA/rel_permease1"/>
</dbReference>
<feature type="transmembrane region" description="Helical" evidence="5">
    <location>
        <begin position="379"/>
        <end position="396"/>
    </location>
</feature>
<keyword evidence="3 5" id="KW-1133">Transmembrane helix</keyword>
<evidence type="ECO:0000256" key="2">
    <source>
        <dbReference type="ARBA" id="ARBA00022692"/>
    </source>
</evidence>
<dbReference type="InterPro" id="IPR050598">
    <property type="entry name" value="AminoAcid_Transporter"/>
</dbReference>
<evidence type="ECO:0000256" key="1">
    <source>
        <dbReference type="ARBA" id="ARBA00004141"/>
    </source>
</evidence>
<comment type="subcellular location">
    <subcellularLocation>
        <location evidence="1">Membrane</location>
        <topology evidence="1">Multi-pass membrane protein</topology>
    </subcellularLocation>
</comment>
<evidence type="ECO:0000256" key="4">
    <source>
        <dbReference type="ARBA" id="ARBA00023136"/>
    </source>
</evidence>
<gene>
    <name evidence="6" type="ORF">JI739_16540</name>
</gene>
<feature type="transmembrane region" description="Helical" evidence="5">
    <location>
        <begin position="408"/>
        <end position="427"/>
    </location>
</feature>